<evidence type="ECO:0000256" key="1">
    <source>
        <dbReference type="SAM" id="MobiDB-lite"/>
    </source>
</evidence>
<feature type="compositionally biased region" description="Polar residues" evidence="1">
    <location>
        <begin position="345"/>
        <end position="357"/>
    </location>
</feature>
<reference evidence="3" key="1">
    <citation type="journal article" date="2021" name="Open Biol.">
        <title>Shared evolutionary footprints suggest mitochondrial oxidative damage underlies multiple complex I losses in fungi.</title>
        <authorList>
            <person name="Schikora-Tamarit M.A."/>
            <person name="Marcet-Houben M."/>
            <person name="Nosek J."/>
            <person name="Gabaldon T."/>
        </authorList>
    </citation>
    <scope>NUCLEOTIDE SEQUENCE</scope>
    <source>
        <strain evidence="3">CBS6075</strain>
    </source>
</reference>
<dbReference type="AlphaFoldDB" id="A0A9P8P8L6"/>
<dbReference type="EMBL" id="JAEUBE010000183">
    <property type="protein sequence ID" value="KAH3667200.1"/>
    <property type="molecule type" value="Genomic_DNA"/>
</dbReference>
<dbReference type="Proteomes" id="UP000769157">
    <property type="component" value="Unassembled WGS sequence"/>
</dbReference>
<sequence>MKMLKMLVLLSMKGLLKIKATHSNENGSQENVEQMNGHPEIVVGLVLSIQESKLVQNLLISEKKVCWVLELSHRSGSSKKNSDRGIDHHDQCNCQNCDCKHNTSSRINSCEFPNTQERECWESDVVQSVKTSFDDRSVMVSEPNNFVSLDCSCSCHQLTNSFENGGQHKQRETNKEEENDTCHEDVGDLDVGQISNSLDTSKNQSFRSNIVLIGGVQTRVAQDIARRVRAFGGDSFHKSQFLQHLLNRDRNHRLALQDRGDFSASCLDIPVNHILHELDTDNTQRPHEILSPGSGDWWNQRDTHHGGESQVLEVDEKRSGIRGDVGRSGGVAENRHKRRHHQSETRNNGNRPSGVSSLHTLAVGHGCLDTGERIGSVCVIC</sequence>
<organism evidence="3 4">
    <name type="scientific">Ogataea philodendri</name>
    <dbReference type="NCBI Taxonomy" id="1378263"/>
    <lineage>
        <taxon>Eukaryota</taxon>
        <taxon>Fungi</taxon>
        <taxon>Dikarya</taxon>
        <taxon>Ascomycota</taxon>
        <taxon>Saccharomycotina</taxon>
        <taxon>Pichiomycetes</taxon>
        <taxon>Pichiales</taxon>
        <taxon>Pichiaceae</taxon>
        <taxon>Ogataea</taxon>
    </lineage>
</organism>
<proteinExistence type="predicted"/>
<dbReference type="GeneID" id="70234816"/>
<evidence type="ECO:0000256" key="2">
    <source>
        <dbReference type="SAM" id="SignalP"/>
    </source>
</evidence>
<feature type="chain" id="PRO_5040138211" evidence="2">
    <location>
        <begin position="24"/>
        <end position="381"/>
    </location>
</feature>
<keyword evidence="4" id="KW-1185">Reference proteome</keyword>
<reference evidence="3" key="2">
    <citation type="submission" date="2021-01" db="EMBL/GenBank/DDBJ databases">
        <authorList>
            <person name="Schikora-Tamarit M.A."/>
        </authorList>
    </citation>
    <scope>NUCLEOTIDE SEQUENCE</scope>
    <source>
        <strain evidence="3">CBS6075</strain>
    </source>
</reference>
<name>A0A9P8P8L6_9ASCO</name>
<feature type="region of interest" description="Disordered" evidence="1">
    <location>
        <begin position="289"/>
        <end position="357"/>
    </location>
</feature>
<gene>
    <name evidence="3" type="ORF">OGAPHI_002849</name>
</gene>
<feature type="compositionally biased region" description="Basic and acidic residues" evidence="1">
    <location>
        <begin position="314"/>
        <end position="325"/>
    </location>
</feature>
<evidence type="ECO:0000313" key="4">
    <source>
        <dbReference type="Proteomes" id="UP000769157"/>
    </source>
</evidence>
<protein>
    <submittedName>
        <fullName evidence="3">Uncharacterized protein</fullName>
    </submittedName>
</protein>
<feature type="compositionally biased region" description="Basic and acidic residues" evidence="1">
    <location>
        <begin position="169"/>
        <end position="186"/>
    </location>
</feature>
<feature type="signal peptide" evidence="2">
    <location>
        <begin position="1"/>
        <end position="23"/>
    </location>
</feature>
<keyword evidence="2" id="KW-0732">Signal</keyword>
<evidence type="ECO:0000313" key="3">
    <source>
        <dbReference type="EMBL" id="KAH3667200.1"/>
    </source>
</evidence>
<feature type="region of interest" description="Disordered" evidence="1">
    <location>
        <begin position="164"/>
        <end position="186"/>
    </location>
</feature>
<accession>A0A9P8P8L6</accession>
<dbReference type="RefSeq" id="XP_046062012.1">
    <property type="nucleotide sequence ID" value="XM_046203764.1"/>
</dbReference>
<comment type="caution">
    <text evidence="3">The sequence shown here is derived from an EMBL/GenBank/DDBJ whole genome shotgun (WGS) entry which is preliminary data.</text>
</comment>